<evidence type="ECO:0000259" key="4">
    <source>
        <dbReference type="SMART" id="SM01017"/>
    </source>
</evidence>
<evidence type="ECO:0000313" key="6">
    <source>
        <dbReference type="Proteomes" id="UP000092444"/>
    </source>
</evidence>
<dbReference type="STRING" id="37546.A0A1B0G9U6"/>
<feature type="compositionally biased region" description="Basic and acidic residues" evidence="3">
    <location>
        <begin position="359"/>
        <end position="368"/>
    </location>
</feature>
<dbReference type="InterPro" id="IPR000698">
    <property type="entry name" value="Arrestin"/>
</dbReference>
<dbReference type="InterPro" id="IPR014756">
    <property type="entry name" value="Ig_E-set"/>
</dbReference>
<organism evidence="5 6">
    <name type="scientific">Glossina morsitans morsitans</name>
    <name type="common">Savannah tsetse fly</name>
    <dbReference type="NCBI Taxonomy" id="37546"/>
    <lineage>
        <taxon>Eukaryota</taxon>
        <taxon>Metazoa</taxon>
        <taxon>Ecdysozoa</taxon>
        <taxon>Arthropoda</taxon>
        <taxon>Hexapoda</taxon>
        <taxon>Insecta</taxon>
        <taxon>Pterygota</taxon>
        <taxon>Neoptera</taxon>
        <taxon>Endopterygota</taxon>
        <taxon>Diptera</taxon>
        <taxon>Brachycera</taxon>
        <taxon>Muscomorpha</taxon>
        <taxon>Hippoboscoidea</taxon>
        <taxon>Glossinidae</taxon>
        <taxon>Glossina</taxon>
    </lineage>
</organism>
<dbReference type="Proteomes" id="UP000092444">
    <property type="component" value="Unassembled WGS sequence"/>
</dbReference>
<dbReference type="Gene3D" id="2.60.40.640">
    <property type="match status" value="2"/>
</dbReference>
<feature type="region of interest" description="Disordered" evidence="3">
    <location>
        <begin position="625"/>
        <end position="654"/>
    </location>
</feature>
<dbReference type="GO" id="GO:0002031">
    <property type="term" value="P:G protein-coupled receptor internalization"/>
    <property type="evidence" value="ECO:0007669"/>
    <property type="project" value="TreeGrafter"/>
</dbReference>
<evidence type="ECO:0000313" key="5">
    <source>
        <dbReference type="EnsemblMetazoa" id="GMOY010083-PA"/>
    </source>
</evidence>
<keyword evidence="2" id="KW-0716">Sensory transduction</keyword>
<dbReference type="EnsemblMetazoa" id="GMOY010083-RA">
    <property type="protein sequence ID" value="GMOY010083-PA"/>
    <property type="gene ID" value="GMOY010083"/>
</dbReference>
<protein>
    <recommendedName>
        <fullName evidence="4">Arrestin C-terminal-like domain-containing protein</fullName>
    </recommendedName>
</protein>
<dbReference type="Pfam" id="PF00339">
    <property type="entry name" value="Arrestin_N"/>
    <property type="match status" value="1"/>
</dbReference>
<dbReference type="PhylomeDB" id="A0A1B0G9U6"/>
<dbReference type="EMBL" id="CCAG010011662">
    <property type="status" value="NOT_ANNOTATED_CDS"/>
    <property type="molecule type" value="Genomic_DNA"/>
</dbReference>
<evidence type="ECO:0000256" key="2">
    <source>
        <dbReference type="ARBA" id="ARBA00022606"/>
    </source>
</evidence>
<dbReference type="Gene3D" id="2.60.40.840">
    <property type="match status" value="1"/>
</dbReference>
<dbReference type="InterPro" id="IPR014753">
    <property type="entry name" value="Arrestin_N"/>
</dbReference>
<keyword evidence="6" id="KW-1185">Reference proteome</keyword>
<feature type="compositionally biased region" description="Low complexity" evidence="3">
    <location>
        <begin position="633"/>
        <end position="651"/>
    </location>
</feature>
<dbReference type="InterPro" id="IPR011021">
    <property type="entry name" value="Arrestin-like_N"/>
</dbReference>
<dbReference type="VEuPathDB" id="VectorBase:GMOY010083"/>
<feature type="region of interest" description="Disordered" evidence="3">
    <location>
        <begin position="27"/>
        <end position="62"/>
    </location>
</feature>
<name>A0A1B0G9U6_GLOMM</name>
<dbReference type="PANTHER" id="PTHR11792">
    <property type="entry name" value="ARRESTIN"/>
    <property type="match status" value="1"/>
</dbReference>
<dbReference type="InterPro" id="IPR011022">
    <property type="entry name" value="Arrestin_C-like"/>
</dbReference>
<dbReference type="PRINTS" id="PR00309">
    <property type="entry name" value="ARRESTIN"/>
</dbReference>
<proteinExistence type="inferred from homology"/>
<reference evidence="5" key="1">
    <citation type="submission" date="2020-05" db="UniProtKB">
        <authorList>
            <consortium name="EnsemblMetazoa"/>
        </authorList>
    </citation>
    <scope>IDENTIFICATION</scope>
    <source>
        <strain evidence="5">Yale</strain>
    </source>
</reference>
<feature type="domain" description="Arrestin C-terminal-like" evidence="4">
    <location>
        <begin position="429"/>
        <end position="602"/>
    </location>
</feature>
<evidence type="ECO:0000256" key="3">
    <source>
        <dbReference type="SAM" id="MobiDB-lite"/>
    </source>
</evidence>
<feature type="compositionally biased region" description="Polar residues" evidence="3">
    <location>
        <begin position="45"/>
        <end position="62"/>
    </location>
</feature>
<evidence type="ECO:0000256" key="1">
    <source>
        <dbReference type="ARBA" id="ARBA00005298"/>
    </source>
</evidence>
<dbReference type="SUPFAM" id="SSF81296">
    <property type="entry name" value="E set domains"/>
    <property type="match status" value="2"/>
</dbReference>
<dbReference type="InterPro" id="IPR014752">
    <property type="entry name" value="Arrestin-like_C"/>
</dbReference>
<dbReference type="FunFam" id="2.60.40.840:FF:000004">
    <property type="entry name" value="Uncharacterized protein, isoform A"/>
    <property type="match status" value="1"/>
</dbReference>
<feature type="region of interest" description="Disordered" evidence="3">
    <location>
        <begin position="82"/>
        <end position="105"/>
    </location>
</feature>
<comment type="similarity">
    <text evidence="1">Belongs to the arrestin family.</text>
</comment>
<sequence length="804" mass="89878">MIKKKLFQFLDILPVYHVKHSQAISNHHNNGGIGGGNDVGGDNFSRVNLSPAGNSVSEHSSPQTPQMVIANMKSNIVRAERDCEADHRQHQQQQQQLLQPSQTQLQQRRLSPAAQFYRSSCFSFPTETLLLNMTTGELIDTNERSPAGAGAGAGAGAAAITSAAFTAKDELGTQRVYKKTSPNCVLTLYLPSREITLSGNSPAIIEGIVYVDPKAIQGYRVYAQLTLTFRYGREDEEVMGLRFCNEAIMSLHQIWPRNEEPHRETLTPLQDALMKRLGEGAHPFTLSLTSQAPPSVQLVPAKRYYGAPIGTSYDVRCFIADKTDDKFHRRASVKMGVRVIYPNALNLNDRTTRSSGKGRKSERGDSFPKLRLSPKSFRFSSRFGRSKSEVEKCPSDPFYNYSKSFQEYDCITATGGGPQGAVDKPFLLQDGRVGLKASLDKAWYTHGEEICVTINIRNDSRKTVRKIRVNRIVTPGTTFNTAVILKPQRGTTKNWIALEDSLQRSTEPDEITGNIAASAVRTPHYLMQTSHSPNYCSSPGVCIPPAVSAIHGGSNAANGATNNERNVFAIYVSYYVKVKLTLSGMGGELSLKLPFVLVHIDEEQKHLYELPIKKLTLDEVPANRKITPRSNIDDNSNNEEINQEQQQQQQQPLNVDAKRVYSVISHNLDHIESLDSSEQLLIKVPSLTGASNKRRLLMRSETIAKDLEEDLNDTDDAEVEMKKNNGKLEQVVHMAQIHYDTNTSEEHIDKEEKIYKSDETPAGENLDKLSLNTTNKKLKNIFYKQTPTSNCYKRYKKKKKKNDK</sequence>
<feature type="region of interest" description="Disordered" evidence="3">
    <location>
        <begin position="348"/>
        <end position="370"/>
    </location>
</feature>
<dbReference type="PANTHER" id="PTHR11792:SF18">
    <property type="entry name" value="FI20035P1"/>
    <property type="match status" value="1"/>
</dbReference>
<dbReference type="GO" id="GO:0001664">
    <property type="term" value="F:G protein-coupled receptor binding"/>
    <property type="evidence" value="ECO:0007669"/>
    <property type="project" value="TreeGrafter"/>
</dbReference>
<dbReference type="AlphaFoldDB" id="A0A1B0G9U6"/>
<feature type="compositionally biased region" description="Low complexity" evidence="3">
    <location>
        <begin position="91"/>
        <end position="105"/>
    </location>
</feature>
<accession>A0A1B0G9U6</accession>
<dbReference type="SMART" id="SM01017">
    <property type="entry name" value="Arrestin_C"/>
    <property type="match status" value="1"/>
</dbReference>
<dbReference type="GO" id="GO:0007165">
    <property type="term" value="P:signal transduction"/>
    <property type="evidence" value="ECO:0007669"/>
    <property type="project" value="InterPro"/>
</dbReference>
<dbReference type="GO" id="GO:0005737">
    <property type="term" value="C:cytoplasm"/>
    <property type="evidence" value="ECO:0007669"/>
    <property type="project" value="TreeGrafter"/>
</dbReference>